<feature type="non-terminal residue" evidence="1">
    <location>
        <position position="1"/>
    </location>
</feature>
<sequence length="60" mass="6741">EESLTIFLDKQKLSKKSEGNGNSSVVSLEILHQLAASYFTDRESTLRRLHHLQIATSAIK</sequence>
<keyword evidence="2" id="KW-1185">Reference proteome</keyword>
<dbReference type="PANTHER" id="PTHR15564">
    <property type="entry name" value="MACPF DOMAIN-CONTAINING PROTEIN"/>
    <property type="match status" value="1"/>
</dbReference>
<gene>
    <name evidence="1" type="ORF">M9458_004149</name>
</gene>
<accession>A0ABD0RQZ7</accession>
<dbReference type="Proteomes" id="UP001529510">
    <property type="component" value="Unassembled WGS sequence"/>
</dbReference>
<comment type="caution">
    <text evidence="1">The sequence shown here is derived from an EMBL/GenBank/DDBJ whole genome shotgun (WGS) entry which is preliminary data.</text>
</comment>
<dbReference type="AlphaFoldDB" id="A0ABD0RQZ7"/>
<proteinExistence type="predicted"/>
<reference evidence="1 2" key="1">
    <citation type="submission" date="2024-05" db="EMBL/GenBank/DDBJ databases">
        <title>Genome sequencing and assembly of Indian major carp, Cirrhinus mrigala (Hamilton, 1822).</title>
        <authorList>
            <person name="Mohindra V."/>
            <person name="Chowdhury L.M."/>
            <person name="Lal K."/>
            <person name="Jena J.K."/>
        </authorList>
    </citation>
    <scope>NUCLEOTIDE SEQUENCE [LARGE SCALE GENOMIC DNA]</scope>
    <source>
        <strain evidence="1">CM1030</strain>
        <tissue evidence="1">Blood</tissue>
    </source>
</reference>
<dbReference type="InterPro" id="IPR033237">
    <property type="entry name" value="BRINP"/>
</dbReference>
<dbReference type="PANTHER" id="PTHR15564:SF4">
    <property type="entry name" value="BMP_RETINOIC ACID-INDUCIBLE NEURAL-SPECIFIC PROTEIN 2"/>
    <property type="match status" value="1"/>
</dbReference>
<dbReference type="EMBL" id="JAMKFB020000002">
    <property type="protein sequence ID" value="KAL0200962.1"/>
    <property type="molecule type" value="Genomic_DNA"/>
</dbReference>
<evidence type="ECO:0000313" key="1">
    <source>
        <dbReference type="EMBL" id="KAL0200962.1"/>
    </source>
</evidence>
<name>A0ABD0RQZ7_CIRMR</name>
<organism evidence="1 2">
    <name type="scientific">Cirrhinus mrigala</name>
    <name type="common">Mrigala</name>
    <dbReference type="NCBI Taxonomy" id="683832"/>
    <lineage>
        <taxon>Eukaryota</taxon>
        <taxon>Metazoa</taxon>
        <taxon>Chordata</taxon>
        <taxon>Craniata</taxon>
        <taxon>Vertebrata</taxon>
        <taxon>Euteleostomi</taxon>
        <taxon>Actinopterygii</taxon>
        <taxon>Neopterygii</taxon>
        <taxon>Teleostei</taxon>
        <taxon>Ostariophysi</taxon>
        <taxon>Cypriniformes</taxon>
        <taxon>Cyprinidae</taxon>
        <taxon>Labeoninae</taxon>
        <taxon>Labeonini</taxon>
        <taxon>Cirrhinus</taxon>
    </lineage>
</organism>
<protein>
    <submittedName>
        <fullName evidence="1">Uncharacterized protein</fullName>
    </submittedName>
</protein>
<evidence type="ECO:0000313" key="2">
    <source>
        <dbReference type="Proteomes" id="UP001529510"/>
    </source>
</evidence>
<feature type="non-terminal residue" evidence="1">
    <location>
        <position position="60"/>
    </location>
</feature>